<protein>
    <submittedName>
        <fullName evidence="2">Uncharacterized protein</fullName>
    </submittedName>
</protein>
<keyword evidence="3" id="KW-1185">Reference proteome</keyword>
<sequence>MSGSTDKTASETPRASLRETLFAQPDPTPPSLEEEAIRRKKFVLQKYGTQGWSEGAALVKAHRCRDHMRDVVDSLERDGVFWKPFLTLAQCLWSSEGAEPTRIRSESH</sequence>
<evidence type="ECO:0000313" key="2">
    <source>
        <dbReference type="EMBL" id="KXS21648.1"/>
    </source>
</evidence>
<evidence type="ECO:0000313" key="3">
    <source>
        <dbReference type="Proteomes" id="UP000070544"/>
    </source>
</evidence>
<feature type="compositionally biased region" description="Polar residues" evidence="1">
    <location>
        <begin position="1"/>
        <end position="13"/>
    </location>
</feature>
<organism evidence="2 3">
    <name type="scientific">Gonapodya prolifera (strain JEL478)</name>
    <name type="common">Monoblepharis prolifera</name>
    <dbReference type="NCBI Taxonomy" id="1344416"/>
    <lineage>
        <taxon>Eukaryota</taxon>
        <taxon>Fungi</taxon>
        <taxon>Fungi incertae sedis</taxon>
        <taxon>Chytridiomycota</taxon>
        <taxon>Chytridiomycota incertae sedis</taxon>
        <taxon>Monoblepharidomycetes</taxon>
        <taxon>Monoblepharidales</taxon>
        <taxon>Gonapodyaceae</taxon>
        <taxon>Gonapodya</taxon>
    </lineage>
</organism>
<feature type="region of interest" description="Disordered" evidence="1">
    <location>
        <begin position="1"/>
        <end position="35"/>
    </location>
</feature>
<dbReference type="AlphaFoldDB" id="A0A139AY25"/>
<accession>A0A139AY25</accession>
<proteinExistence type="predicted"/>
<dbReference type="EMBL" id="KQ965732">
    <property type="protein sequence ID" value="KXS21648.1"/>
    <property type="molecule type" value="Genomic_DNA"/>
</dbReference>
<reference evidence="2 3" key="1">
    <citation type="journal article" date="2015" name="Genome Biol. Evol.">
        <title>Phylogenomic analyses indicate that early fungi evolved digesting cell walls of algal ancestors of land plants.</title>
        <authorList>
            <person name="Chang Y."/>
            <person name="Wang S."/>
            <person name="Sekimoto S."/>
            <person name="Aerts A.L."/>
            <person name="Choi C."/>
            <person name="Clum A."/>
            <person name="LaButti K.M."/>
            <person name="Lindquist E.A."/>
            <person name="Yee Ngan C."/>
            <person name="Ohm R.A."/>
            <person name="Salamov A.A."/>
            <person name="Grigoriev I.V."/>
            <person name="Spatafora J.W."/>
            <person name="Berbee M.L."/>
        </authorList>
    </citation>
    <scope>NUCLEOTIDE SEQUENCE [LARGE SCALE GENOMIC DNA]</scope>
    <source>
        <strain evidence="2 3">JEL478</strain>
    </source>
</reference>
<name>A0A139AY25_GONPJ</name>
<gene>
    <name evidence="2" type="ORF">M427DRAFT_51059</name>
</gene>
<dbReference type="Proteomes" id="UP000070544">
    <property type="component" value="Unassembled WGS sequence"/>
</dbReference>
<evidence type="ECO:0000256" key="1">
    <source>
        <dbReference type="SAM" id="MobiDB-lite"/>
    </source>
</evidence>